<dbReference type="Pfam" id="PF20160">
    <property type="entry name" value="C-JID"/>
    <property type="match status" value="1"/>
</dbReference>
<feature type="domain" description="C-JID" evidence="3">
    <location>
        <begin position="195"/>
        <end position="253"/>
    </location>
</feature>
<evidence type="ECO:0000313" key="4">
    <source>
        <dbReference type="EMBL" id="KAK0589424.1"/>
    </source>
</evidence>
<keyword evidence="2" id="KW-0677">Repeat</keyword>
<keyword evidence="5" id="KW-1185">Reference proteome</keyword>
<evidence type="ECO:0000256" key="2">
    <source>
        <dbReference type="ARBA" id="ARBA00022737"/>
    </source>
</evidence>
<sequence length="284" mass="32278">MHVAQYPPPLDFTWYHDIGATHHMTSTAPLDSVLFNGNTSYSIMGTLFPLPTLGPCKDDLYQFSQPQPFTLATTVSNLWHLRLSHPSPTVLRRLGSSSLGSDFSKLPSDLQYLEAVDCEQLQSLPDASEFASGKFGTLTREVPWLMELNFLFTNCLKLNEKALSSVLAESLLLIIQHKSTIEEYEGRFGISMCYPGSEIPDWFSYRCSESIVNIQLPPHKANRRFLGFALCVVIELKEYYHGSSMVNYKWHSENNQRLRCMGHLTIIANRAHKDRVYIDSDHVL</sequence>
<reference evidence="4" key="1">
    <citation type="journal article" date="2022" name="Plant J.">
        <title>Strategies of tolerance reflected in two North American maple genomes.</title>
        <authorList>
            <person name="McEvoy S.L."/>
            <person name="Sezen U.U."/>
            <person name="Trouern-Trend A."/>
            <person name="McMahon S.M."/>
            <person name="Schaberg P.G."/>
            <person name="Yang J."/>
            <person name="Wegrzyn J.L."/>
            <person name="Swenson N.G."/>
        </authorList>
    </citation>
    <scope>NUCLEOTIDE SEQUENCE</scope>
    <source>
        <strain evidence="4">NS2018</strain>
    </source>
</reference>
<name>A0AA39SI08_ACESA</name>
<comment type="caution">
    <text evidence="4">The sequence shown here is derived from an EMBL/GenBank/DDBJ whole genome shotgun (WGS) entry which is preliminary data.</text>
</comment>
<protein>
    <recommendedName>
        <fullName evidence="3">C-JID domain-containing protein</fullName>
    </recommendedName>
</protein>
<accession>A0AA39SI08</accession>
<organism evidence="4 5">
    <name type="scientific">Acer saccharum</name>
    <name type="common">Sugar maple</name>
    <dbReference type="NCBI Taxonomy" id="4024"/>
    <lineage>
        <taxon>Eukaryota</taxon>
        <taxon>Viridiplantae</taxon>
        <taxon>Streptophyta</taxon>
        <taxon>Embryophyta</taxon>
        <taxon>Tracheophyta</taxon>
        <taxon>Spermatophyta</taxon>
        <taxon>Magnoliopsida</taxon>
        <taxon>eudicotyledons</taxon>
        <taxon>Gunneridae</taxon>
        <taxon>Pentapetalae</taxon>
        <taxon>rosids</taxon>
        <taxon>malvids</taxon>
        <taxon>Sapindales</taxon>
        <taxon>Sapindaceae</taxon>
        <taxon>Hippocastanoideae</taxon>
        <taxon>Acereae</taxon>
        <taxon>Acer</taxon>
    </lineage>
</organism>
<dbReference type="Proteomes" id="UP001168877">
    <property type="component" value="Unassembled WGS sequence"/>
</dbReference>
<evidence type="ECO:0000259" key="3">
    <source>
        <dbReference type="Pfam" id="PF20160"/>
    </source>
</evidence>
<dbReference type="AlphaFoldDB" id="A0AA39SI08"/>
<dbReference type="InterPro" id="IPR045344">
    <property type="entry name" value="C-JID"/>
</dbReference>
<evidence type="ECO:0000256" key="1">
    <source>
        <dbReference type="ARBA" id="ARBA00022614"/>
    </source>
</evidence>
<proteinExistence type="predicted"/>
<evidence type="ECO:0000313" key="5">
    <source>
        <dbReference type="Proteomes" id="UP001168877"/>
    </source>
</evidence>
<keyword evidence="1" id="KW-0433">Leucine-rich repeat</keyword>
<gene>
    <name evidence="4" type="ORF">LWI29_014136</name>
</gene>
<dbReference type="EMBL" id="JAUESC010000381">
    <property type="protein sequence ID" value="KAK0589424.1"/>
    <property type="molecule type" value="Genomic_DNA"/>
</dbReference>
<reference evidence="4" key="2">
    <citation type="submission" date="2023-06" db="EMBL/GenBank/DDBJ databases">
        <authorList>
            <person name="Swenson N.G."/>
            <person name="Wegrzyn J.L."/>
            <person name="Mcevoy S.L."/>
        </authorList>
    </citation>
    <scope>NUCLEOTIDE SEQUENCE</scope>
    <source>
        <strain evidence="4">NS2018</strain>
        <tissue evidence="4">Leaf</tissue>
    </source>
</reference>